<keyword evidence="3" id="KW-1185">Reference proteome</keyword>
<feature type="non-terminal residue" evidence="2">
    <location>
        <position position="202"/>
    </location>
</feature>
<reference evidence="2 3" key="1">
    <citation type="submission" date="2017-11" db="EMBL/GenBank/DDBJ databases">
        <title>De-novo sequencing of pomegranate (Punica granatum L.) genome.</title>
        <authorList>
            <person name="Akparov Z."/>
            <person name="Amiraslanov A."/>
            <person name="Hajiyeva S."/>
            <person name="Abbasov M."/>
            <person name="Kaur K."/>
            <person name="Hamwieh A."/>
            <person name="Solovyev V."/>
            <person name="Salamov A."/>
            <person name="Braich B."/>
            <person name="Kosarev P."/>
            <person name="Mahmoud A."/>
            <person name="Hajiyev E."/>
            <person name="Babayeva S."/>
            <person name="Izzatullayeva V."/>
            <person name="Mammadov A."/>
            <person name="Mammadov A."/>
            <person name="Sharifova S."/>
            <person name="Ojaghi J."/>
            <person name="Eynullazada K."/>
            <person name="Bayramov B."/>
            <person name="Abdulazimova A."/>
            <person name="Shahmuradov I."/>
        </authorList>
    </citation>
    <scope>NUCLEOTIDE SEQUENCE [LARGE SCALE GENOMIC DNA]</scope>
    <source>
        <strain evidence="3">cv. AG2017</strain>
        <tissue evidence="2">Leaf</tissue>
    </source>
</reference>
<name>A0A2I0IVI8_PUNGR</name>
<dbReference type="Proteomes" id="UP000233551">
    <property type="component" value="Unassembled WGS sequence"/>
</dbReference>
<comment type="caution">
    <text evidence="2">The sequence shown here is derived from an EMBL/GenBank/DDBJ whole genome shotgun (WGS) entry which is preliminary data.</text>
</comment>
<dbReference type="PANTHER" id="PTHR43991">
    <property type="entry name" value="WD REPEAT PROTEIN (AFU_ORTHOLOGUE AFUA_8G05640)-RELATED"/>
    <property type="match status" value="1"/>
</dbReference>
<gene>
    <name evidence="2" type="ORF">CRG98_031602</name>
</gene>
<proteinExistence type="predicted"/>
<feature type="region of interest" description="Disordered" evidence="1">
    <location>
        <begin position="1"/>
        <end position="24"/>
    </location>
</feature>
<protein>
    <submittedName>
        <fullName evidence="2">Uncharacterized protein</fullName>
    </submittedName>
</protein>
<evidence type="ECO:0000313" key="3">
    <source>
        <dbReference type="Proteomes" id="UP000233551"/>
    </source>
</evidence>
<organism evidence="2 3">
    <name type="scientific">Punica granatum</name>
    <name type="common">Pomegranate</name>
    <dbReference type="NCBI Taxonomy" id="22663"/>
    <lineage>
        <taxon>Eukaryota</taxon>
        <taxon>Viridiplantae</taxon>
        <taxon>Streptophyta</taxon>
        <taxon>Embryophyta</taxon>
        <taxon>Tracheophyta</taxon>
        <taxon>Spermatophyta</taxon>
        <taxon>Magnoliopsida</taxon>
        <taxon>eudicotyledons</taxon>
        <taxon>Gunneridae</taxon>
        <taxon>Pentapetalae</taxon>
        <taxon>rosids</taxon>
        <taxon>malvids</taxon>
        <taxon>Myrtales</taxon>
        <taxon>Lythraceae</taxon>
        <taxon>Punica</taxon>
    </lineage>
</organism>
<accession>A0A2I0IVI8</accession>
<dbReference type="AlphaFoldDB" id="A0A2I0IVI8"/>
<sequence>MDEFDYMGDEKDFFDEMDEEDNGRDADEIADEYEMLTKLTDTSAAQARKGKDIQGILWERLNITREKYRLTRLEQYKNYENIPASGLTSDKEYKQVEKGANYYDFFHNARVVKPTILHFQLRSLVWATSKHDVYLMSNYSLMHWSSLTRNLTDVLNFSGHVKPTEKHAGCLVEGFTQTQISTLAVKDKFLVAGGFQGELFCK</sequence>
<evidence type="ECO:0000256" key="1">
    <source>
        <dbReference type="SAM" id="MobiDB-lite"/>
    </source>
</evidence>
<dbReference type="STRING" id="22663.A0A2I0IVI8"/>
<dbReference type="EMBL" id="PGOL01002441">
    <property type="protein sequence ID" value="PKI48009.1"/>
    <property type="molecule type" value="Genomic_DNA"/>
</dbReference>
<evidence type="ECO:0000313" key="2">
    <source>
        <dbReference type="EMBL" id="PKI48009.1"/>
    </source>
</evidence>
<dbReference type="PANTHER" id="PTHR43991:SF21">
    <property type="entry name" value="GAMYB-BINDING PROTEIN"/>
    <property type="match status" value="1"/>
</dbReference>